<accession>A0AAD9VL05</accession>
<keyword evidence="2" id="KW-1185">Reference proteome</keyword>
<evidence type="ECO:0000313" key="2">
    <source>
        <dbReference type="Proteomes" id="UP001258017"/>
    </source>
</evidence>
<dbReference type="GO" id="GO:0003676">
    <property type="term" value="F:nucleic acid binding"/>
    <property type="evidence" value="ECO:0007669"/>
    <property type="project" value="InterPro"/>
</dbReference>
<organism evidence="1 2">
    <name type="scientific">Odynerus spinipes</name>
    <dbReference type="NCBI Taxonomy" id="1348599"/>
    <lineage>
        <taxon>Eukaryota</taxon>
        <taxon>Metazoa</taxon>
        <taxon>Ecdysozoa</taxon>
        <taxon>Arthropoda</taxon>
        <taxon>Hexapoda</taxon>
        <taxon>Insecta</taxon>
        <taxon>Pterygota</taxon>
        <taxon>Neoptera</taxon>
        <taxon>Endopterygota</taxon>
        <taxon>Hymenoptera</taxon>
        <taxon>Apocrita</taxon>
        <taxon>Aculeata</taxon>
        <taxon>Vespoidea</taxon>
        <taxon>Vespidae</taxon>
        <taxon>Eumeninae</taxon>
        <taxon>Odynerus</taxon>
    </lineage>
</organism>
<reference evidence="1" key="2">
    <citation type="journal article" date="2023" name="Commun. Biol.">
        <title>Intrasexual cuticular hydrocarbon dimorphism in a wasp sheds light on hydrocarbon biosynthesis genes in Hymenoptera.</title>
        <authorList>
            <person name="Moris V.C."/>
            <person name="Podsiadlowski L."/>
            <person name="Martin S."/>
            <person name="Oeyen J.P."/>
            <person name="Donath A."/>
            <person name="Petersen M."/>
            <person name="Wilbrandt J."/>
            <person name="Misof B."/>
            <person name="Liedtke D."/>
            <person name="Thamm M."/>
            <person name="Scheiner R."/>
            <person name="Schmitt T."/>
            <person name="Niehuis O."/>
        </authorList>
    </citation>
    <scope>NUCLEOTIDE SEQUENCE</scope>
    <source>
        <strain evidence="1">GBR_01_08_01A</strain>
    </source>
</reference>
<dbReference type="InterPro" id="IPR036397">
    <property type="entry name" value="RNaseH_sf"/>
</dbReference>
<evidence type="ECO:0000313" key="1">
    <source>
        <dbReference type="EMBL" id="KAK2577592.1"/>
    </source>
</evidence>
<sequence length="111" mass="13029">MQWHFIPPHSPHFRGLWEAAVKSAKYHLKRVIGETRLTYEELYTILVQVESCMNSRPLCPISSGPMDLTPLTPGHFLIGDQMTALPHRELLEVPTNRLTRYEHLQYMFQHF</sequence>
<reference evidence="1" key="1">
    <citation type="submission" date="2021-08" db="EMBL/GenBank/DDBJ databases">
        <authorList>
            <person name="Misof B."/>
            <person name="Oliver O."/>
            <person name="Podsiadlowski L."/>
            <person name="Donath A."/>
            <person name="Peters R."/>
            <person name="Mayer C."/>
            <person name="Rust J."/>
            <person name="Gunkel S."/>
            <person name="Lesny P."/>
            <person name="Martin S."/>
            <person name="Oeyen J.P."/>
            <person name="Petersen M."/>
            <person name="Panagiotis P."/>
            <person name="Wilbrandt J."/>
            <person name="Tanja T."/>
        </authorList>
    </citation>
    <scope>NUCLEOTIDE SEQUENCE</scope>
    <source>
        <strain evidence="1">GBR_01_08_01A</strain>
        <tissue evidence="1">Thorax + abdomen</tissue>
    </source>
</reference>
<dbReference type="InterPro" id="IPR012337">
    <property type="entry name" value="RNaseH-like_sf"/>
</dbReference>
<dbReference type="PANTHER" id="PTHR47331">
    <property type="entry name" value="PHD-TYPE DOMAIN-CONTAINING PROTEIN"/>
    <property type="match status" value="1"/>
</dbReference>
<dbReference type="Proteomes" id="UP001258017">
    <property type="component" value="Unassembled WGS sequence"/>
</dbReference>
<name>A0AAD9VL05_9HYME</name>
<dbReference type="Gene3D" id="3.30.420.10">
    <property type="entry name" value="Ribonuclease H-like superfamily/Ribonuclease H"/>
    <property type="match status" value="1"/>
</dbReference>
<protein>
    <recommendedName>
        <fullName evidence="3">Integrase catalytic domain-containing protein</fullName>
    </recommendedName>
</protein>
<dbReference type="SUPFAM" id="SSF53098">
    <property type="entry name" value="Ribonuclease H-like"/>
    <property type="match status" value="1"/>
</dbReference>
<dbReference type="EMBL" id="JAIFRP010004251">
    <property type="protein sequence ID" value="KAK2577592.1"/>
    <property type="molecule type" value="Genomic_DNA"/>
</dbReference>
<dbReference type="AlphaFoldDB" id="A0AAD9VL05"/>
<dbReference type="PANTHER" id="PTHR47331:SF2">
    <property type="match status" value="1"/>
</dbReference>
<gene>
    <name evidence="1" type="ORF">KPH14_000909</name>
</gene>
<evidence type="ECO:0008006" key="3">
    <source>
        <dbReference type="Google" id="ProtNLM"/>
    </source>
</evidence>
<comment type="caution">
    <text evidence="1">The sequence shown here is derived from an EMBL/GenBank/DDBJ whole genome shotgun (WGS) entry which is preliminary data.</text>
</comment>
<proteinExistence type="predicted"/>